<evidence type="ECO:0000313" key="2">
    <source>
        <dbReference type="Proteomes" id="UP000799440"/>
    </source>
</evidence>
<reference evidence="1" key="1">
    <citation type="journal article" date="2020" name="Stud. Mycol.">
        <title>101 Dothideomycetes genomes: a test case for predicting lifestyles and emergence of pathogens.</title>
        <authorList>
            <person name="Haridas S."/>
            <person name="Albert R."/>
            <person name="Binder M."/>
            <person name="Bloem J."/>
            <person name="Labutti K."/>
            <person name="Salamov A."/>
            <person name="Andreopoulos B."/>
            <person name="Baker S."/>
            <person name="Barry K."/>
            <person name="Bills G."/>
            <person name="Bluhm B."/>
            <person name="Cannon C."/>
            <person name="Castanera R."/>
            <person name="Culley D."/>
            <person name="Daum C."/>
            <person name="Ezra D."/>
            <person name="Gonzalez J."/>
            <person name="Henrissat B."/>
            <person name="Kuo A."/>
            <person name="Liang C."/>
            <person name="Lipzen A."/>
            <person name="Lutzoni F."/>
            <person name="Magnuson J."/>
            <person name="Mondo S."/>
            <person name="Nolan M."/>
            <person name="Ohm R."/>
            <person name="Pangilinan J."/>
            <person name="Park H.-J."/>
            <person name="Ramirez L."/>
            <person name="Alfaro M."/>
            <person name="Sun H."/>
            <person name="Tritt A."/>
            <person name="Yoshinaga Y."/>
            <person name="Zwiers L.-H."/>
            <person name="Turgeon B."/>
            <person name="Goodwin S."/>
            <person name="Spatafora J."/>
            <person name="Crous P."/>
            <person name="Grigoriev I."/>
        </authorList>
    </citation>
    <scope>NUCLEOTIDE SEQUENCE</scope>
    <source>
        <strain evidence="1">CBS 119925</strain>
    </source>
</reference>
<protein>
    <submittedName>
        <fullName evidence="1">Uncharacterized protein</fullName>
    </submittedName>
</protein>
<gene>
    <name evidence="1" type="ORF">M011DRAFT_472855</name>
</gene>
<organism evidence="1 2">
    <name type="scientific">Sporormia fimetaria CBS 119925</name>
    <dbReference type="NCBI Taxonomy" id="1340428"/>
    <lineage>
        <taxon>Eukaryota</taxon>
        <taxon>Fungi</taxon>
        <taxon>Dikarya</taxon>
        <taxon>Ascomycota</taxon>
        <taxon>Pezizomycotina</taxon>
        <taxon>Dothideomycetes</taxon>
        <taxon>Pleosporomycetidae</taxon>
        <taxon>Pleosporales</taxon>
        <taxon>Sporormiaceae</taxon>
        <taxon>Sporormia</taxon>
    </lineage>
</organism>
<keyword evidence="2" id="KW-1185">Reference proteome</keyword>
<dbReference type="AlphaFoldDB" id="A0A6A6UWF5"/>
<dbReference type="Proteomes" id="UP000799440">
    <property type="component" value="Unassembled WGS sequence"/>
</dbReference>
<sequence length="124" mass="13991">MAQLLLLPQDKWHYPYCMLCGGGIDKESVKTYRALGTLPNQECLMHDDPVFEDGWIQVGSFRSSRFRCIGSLPRLYSIYPVQKEAFMIRLGLFHGKVQAVELGSKSGKRISHGENGNEDSGVRQ</sequence>
<evidence type="ECO:0000313" key="1">
    <source>
        <dbReference type="EMBL" id="KAF2741710.1"/>
    </source>
</evidence>
<dbReference type="EMBL" id="MU006629">
    <property type="protein sequence ID" value="KAF2741710.1"/>
    <property type="molecule type" value="Genomic_DNA"/>
</dbReference>
<proteinExistence type="predicted"/>
<name>A0A6A6UWF5_9PLEO</name>
<accession>A0A6A6UWF5</accession>